<proteinExistence type="predicted"/>
<keyword evidence="7" id="KW-0812">Transmembrane</keyword>
<dbReference type="EMBL" id="CP012670">
    <property type="protein sequence ID" value="AUX21671.1"/>
    <property type="molecule type" value="Genomic_DNA"/>
</dbReference>
<dbReference type="PROSITE" id="PS50109">
    <property type="entry name" value="HIS_KIN"/>
    <property type="match status" value="1"/>
</dbReference>
<dbReference type="InterPro" id="IPR036097">
    <property type="entry name" value="HisK_dim/P_sf"/>
</dbReference>
<dbReference type="CDD" id="cd00082">
    <property type="entry name" value="HisKA"/>
    <property type="match status" value="1"/>
</dbReference>
<dbReference type="SMART" id="SM00388">
    <property type="entry name" value="HisKA"/>
    <property type="match status" value="1"/>
</dbReference>
<organism evidence="9 10">
    <name type="scientific">Sorangium cellulosum</name>
    <name type="common">Polyangium cellulosum</name>
    <dbReference type="NCBI Taxonomy" id="56"/>
    <lineage>
        <taxon>Bacteria</taxon>
        <taxon>Pseudomonadati</taxon>
        <taxon>Myxococcota</taxon>
        <taxon>Polyangia</taxon>
        <taxon>Polyangiales</taxon>
        <taxon>Polyangiaceae</taxon>
        <taxon>Sorangium</taxon>
    </lineage>
</organism>
<dbReference type="Gene3D" id="1.10.287.130">
    <property type="match status" value="1"/>
</dbReference>
<dbReference type="CDD" id="cd00075">
    <property type="entry name" value="HATPase"/>
    <property type="match status" value="1"/>
</dbReference>
<dbReference type="Pfam" id="PF02518">
    <property type="entry name" value="HATPase_c"/>
    <property type="match status" value="1"/>
</dbReference>
<evidence type="ECO:0000256" key="3">
    <source>
        <dbReference type="ARBA" id="ARBA00022553"/>
    </source>
</evidence>
<dbReference type="PANTHER" id="PTHR43547:SF2">
    <property type="entry name" value="HYBRID SIGNAL TRANSDUCTION HISTIDINE KINASE C"/>
    <property type="match status" value="1"/>
</dbReference>
<dbReference type="AlphaFoldDB" id="A0A4P2PYB1"/>
<evidence type="ECO:0000313" key="9">
    <source>
        <dbReference type="EMBL" id="AUX21671.1"/>
    </source>
</evidence>
<gene>
    <name evidence="9" type="ORF">SOCEGT47_021580</name>
</gene>
<feature type="domain" description="Histidine kinase" evidence="8">
    <location>
        <begin position="133"/>
        <end position="350"/>
    </location>
</feature>
<dbReference type="PRINTS" id="PR00344">
    <property type="entry name" value="BCTRLSENSOR"/>
</dbReference>
<evidence type="ECO:0000259" key="8">
    <source>
        <dbReference type="PROSITE" id="PS50109"/>
    </source>
</evidence>
<dbReference type="EC" id="2.7.13.3" evidence="2"/>
<evidence type="ECO:0000256" key="2">
    <source>
        <dbReference type="ARBA" id="ARBA00012438"/>
    </source>
</evidence>
<evidence type="ECO:0000256" key="7">
    <source>
        <dbReference type="SAM" id="Phobius"/>
    </source>
</evidence>
<evidence type="ECO:0000256" key="6">
    <source>
        <dbReference type="SAM" id="MobiDB-lite"/>
    </source>
</evidence>
<dbReference type="PANTHER" id="PTHR43547">
    <property type="entry name" value="TWO-COMPONENT HISTIDINE KINASE"/>
    <property type="match status" value="1"/>
</dbReference>
<dbReference type="InterPro" id="IPR004358">
    <property type="entry name" value="Sig_transdc_His_kin-like_C"/>
</dbReference>
<dbReference type="InterPro" id="IPR003594">
    <property type="entry name" value="HATPase_dom"/>
</dbReference>
<feature type="compositionally biased region" description="Basic residues" evidence="6">
    <location>
        <begin position="27"/>
        <end position="41"/>
    </location>
</feature>
<keyword evidence="4" id="KW-0808">Transferase</keyword>
<sequence>MQASHERGSPEREAPEVSPQGPQRVPLRPRRGRSRAARRHLKLSTMRPPTRDLTTLGYRRIIQLLVYLVIVPGVLLSGVGFLLLVLGEAQYNLIMGILVLTFCGTLATGVILVWVFLRRERNLSELQADFVSKVSHELRTPLTSIRMFTETLKLRRGDAVSEDRCIEALAKESARLQQLIDRLLDWGRMESGRRVYALSEHHLGDVIEEAIHAFEPTREKRNVELDVAVAEDLPPVLCDRSALVDAIVNLLSNAYKYGGQHRKITVRASVAHRSAQITVRDNGKGIARKEHKRIFEKFYRVDDLLARQQEGSGLGLSIVKHVIRAHRGKILVDSEPGKGSTFTLVLPLRGAPRAHLAAEPPLDAPPSAPAAEPRAAERDAEASARP</sequence>
<dbReference type="SUPFAM" id="SSF47384">
    <property type="entry name" value="Homodimeric domain of signal transducing histidine kinase"/>
    <property type="match status" value="1"/>
</dbReference>
<evidence type="ECO:0000256" key="5">
    <source>
        <dbReference type="ARBA" id="ARBA00022777"/>
    </source>
</evidence>
<keyword evidence="5 9" id="KW-0418">Kinase</keyword>
<dbReference type="Proteomes" id="UP000295781">
    <property type="component" value="Chromosome"/>
</dbReference>
<dbReference type="FunFam" id="3.30.565.10:FF:000006">
    <property type="entry name" value="Sensor histidine kinase WalK"/>
    <property type="match status" value="1"/>
</dbReference>
<evidence type="ECO:0000313" key="10">
    <source>
        <dbReference type="Proteomes" id="UP000295781"/>
    </source>
</evidence>
<accession>A0A4P2PYB1</accession>
<dbReference type="InterPro" id="IPR036890">
    <property type="entry name" value="HATPase_C_sf"/>
</dbReference>
<feature type="compositionally biased region" description="Basic and acidic residues" evidence="6">
    <location>
        <begin position="374"/>
        <end position="386"/>
    </location>
</feature>
<dbReference type="InterPro" id="IPR003661">
    <property type="entry name" value="HisK_dim/P_dom"/>
</dbReference>
<keyword evidence="7" id="KW-1133">Transmembrane helix</keyword>
<evidence type="ECO:0000256" key="4">
    <source>
        <dbReference type="ARBA" id="ARBA00022679"/>
    </source>
</evidence>
<feature type="transmembrane region" description="Helical" evidence="7">
    <location>
        <begin position="64"/>
        <end position="87"/>
    </location>
</feature>
<feature type="region of interest" description="Disordered" evidence="6">
    <location>
        <begin position="355"/>
        <end position="386"/>
    </location>
</feature>
<evidence type="ECO:0000256" key="1">
    <source>
        <dbReference type="ARBA" id="ARBA00000085"/>
    </source>
</evidence>
<dbReference type="Gene3D" id="3.30.565.10">
    <property type="entry name" value="Histidine kinase-like ATPase, C-terminal domain"/>
    <property type="match status" value="1"/>
</dbReference>
<dbReference type="Pfam" id="PF00512">
    <property type="entry name" value="HisKA"/>
    <property type="match status" value="1"/>
</dbReference>
<protein>
    <recommendedName>
        <fullName evidence="2">histidine kinase</fullName>
        <ecNumber evidence="2">2.7.13.3</ecNumber>
    </recommendedName>
</protein>
<dbReference type="SMART" id="SM00387">
    <property type="entry name" value="HATPase_c"/>
    <property type="match status" value="1"/>
</dbReference>
<reference evidence="9 10" key="1">
    <citation type="submission" date="2015-09" db="EMBL/GenBank/DDBJ databases">
        <title>Sorangium comparison.</title>
        <authorList>
            <person name="Zaburannyi N."/>
            <person name="Bunk B."/>
            <person name="Overmann J."/>
            <person name="Mueller R."/>
        </authorList>
    </citation>
    <scope>NUCLEOTIDE SEQUENCE [LARGE SCALE GENOMIC DNA]</scope>
    <source>
        <strain evidence="9 10">So ceGT47</strain>
    </source>
</reference>
<feature type="region of interest" description="Disordered" evidence="6">
    <location>
        <begin position="1"/>
        <end position="41"/>
    </location>
</feature>
<feature type="transmembrane region" description="Helical" evidence="7">
    <location>
        <begin position="93"/>
        <end position="117"/>
    </location>
</feature>
<keyword evidence="7" id="KW-0472">Membrane</keyword>
<dbReference type="InterPro" id="IPR005467">
    <property type="entry name" value="His_kinase_dom"/>
</dbReference>
<keyword evidence="3" id="KW-0597">Phosphoprotein</keyword>
<comment type="catalytic activity">
    <reaction evidence="1">
        <text>ATP + protein L-histidine = ADP + protein N-phospho-L-histidine.</text>
        <dbReference type="EC" id="2.7.13.3"/>
    </reaction>
</comment>
<name>A0A4P2PYB1_SORCE</name>
<dbReference type="GO" id="GO:0000155">
    <property type="term" value="F:phosphorelay sensor kinase activity"/>
    <property type="evidence" value="ECO:0007669"/>
    <property type="project" value="InterPro"/>
</dbReference>
<feature type="compositionally biased region" description="Basic and acidic residues" evidence="6">
    <location>
        <begin position="1"/>
        <end position="15"/>
    </location>
</feature>
<dbReference type="SUPFAM" id="SSF55874">
    <property type="entry name" value="ATPase domain of HSP90 chaperone/DNA topoisomerase II/histidine kinase"/>
    <property type="match status" value="1"/>
</dbReference>